<evidence type="ECO:0000256" key="1">
    <source>
        <dbReference type="ARBA" id="ARBA00004418"/>
    </source>
</evidence>
<evidence type="ECO:0000256" key="5">
    <source>
        <dbReference type="ARBA" id="ARBA00022764"/>
    </source>
</evidence>
<dbReference type="Pfam" id="PF00345">
    <property type="entry name" value="PapD_N"/>
    <property type="match status" value="1"/>
</dbReference>
<dbReference type="InterPro" id="IPR016147">
    <property type="entry name" value="Pili_assmbl_chaperone_N"/>
</dbReference>
<dbReference type="InterPro" id="IPR008962">
    <property type="entry name" value="PapD-like_sf"/>
</dbReference>
<comment type="caution">
    <text evidence="10">The sequence shown here is derived from an EMBL/GenBank/DDBJ whole genome shotgun (WGS) entry which is preliminary data.</text>
</comment>
<keyword evidence="11" id="KW-1185">Reference proteome</keyword>
<proteinExistence type="inferred from homology"/>
<keyword evidence="5" id="KW-0574">Periplasm</keyword>
<evidence type="ECO:0000256" key="7">
    <source>
        <dbReference type="ARBA" id="ARBA00023319"/>
    </source>
</evidence>
<dbReference type="PANTHER" id="PTHR30251">
    <property type="entry name" value="PILUS ASSEMBLY CHAPERONE"/>
    <property type="match status" value="1"/>
</dbReference>
<comment type="subcellular location">
    <subcellularLocation>
        <location evidence="1">Periplasm</location>
    </subcellularLocation>
</comment>
<keyword evidence="7" id="KW-0393">Immunoglobulin domain</keyword>
<evidence type="ECO:0000256" key="4">
    <source>
        <dbReference type="ARBA" id="ARBA00022729"/>
    </source>
</evidence>
<dbReference type="InterPro" id="IPR036316">
    <property type="entry name" value="Pili_assmbl_chap_C_dom_sf"/>
</dbReference>
<dbReference type="GO" id="GO:0030288">
    <property type="term" value="C:outer membrane-bounded periplasmic space"/>
    <property type="evidence" value="ECO:0007669"/>
    <property type="project" value="InterPro"/>
</dbReference>
<dbReference type="SUPFAM" id="SSF49354">
    <property type="entry name" value="PapD-like"/>
    <property type="match status" value="1"/>
</dbReference>
<dbReference type="OrthoDB" id="9131059at2"/>
<dbReference type="Gene3D" id="2.60.40.10">
    <property type="entry name" value="Immunoglobulins"/>
    <property type="match status" value="2"/>
</dbReference>
<dbReference type="InterPro" id="IPR001829">
    <property type="entry name" value="Pili_assmbl_chaperone_bac"/>
</dbReference>
<dbReference type="Proteomes" id="UP000245020">
    <property type="component" value="Unassembled WGS sequence"/>
</dbReference>
<dbReference type="InterPro" id="IPR016148">
    <property type="entry name" value="Pili_assmbl_chaperone_C"/>
</dbReference>
<dbReference type="InterPro" id="IPR050643">
    <property type="entry name" value="Periplasmic_pilus_chap"/>
</dbReference>
<gene>
    <name evidence="10" type="ORF">DC083_04235</name>
</gene>
<organism evidence="10 11">
    <name type="scientific">Ignatzschineria ureiclastica</name>
    <dbReference type="NCBI Taxonomy" id="472582"/>
    <lineage>
        <taxon>Bacteria</taxon>
        <taxon>Pseudomonadati</taxon>
        <taxon>Pseudomonadota</taxon>
        <taxon>Gammaproteobacteria</taxon>
        <taxon>Cardiobacteriales</taxon>
        <taxon>Ignatzschineriaceae</taxon>
        <taxon>Ignatzschineria</taxon>
    </lineage>
</organism>
<reference evidence="11" key="1">
    <citation type="submission" date="2018-05" db="EMBL/GenBank/DDBJ databases">
        <title>Ignatzschineria dubaiensis sp. nov., isolated from necrotic foot tissues of dromedaries (Camelus dromedarius) and associated maggots in Dubai, United Arab Emirates.</title>
        <authorList>
            <person name="Tsang C.C."/>
            <person name="Tang J.Y.M."/>
            <person name="Fong J.Y.H."/>
            <person name="Kinne J."/>
            <person name="Lee H.H."/>
            <person name="Joseph M."/>
            <person name="Jose S."/>
            <person name="Schuster R.K."/>
            <person name="Tang Y."/>
            <person name="Sivakumar S."/>
            <person name="Chen J.H.K."/>
            <person name="Teng J.L.L."/>
            <person name="Lau S.K.P."/>
            <person name="Wernery U."/>
            <person name="Woo P.C.Y."/>
        </authorList>
    </citation>
    <scope>NUCLEOTIDE SEQUENCE [LARGE SCALE GENOMIC DNA]</scope>
    <source>
        <strain evidence="11">KCTC 22644</strain>
    </source>
</reference>
<sequence length="245" mass="27460">MKNSIKTVIHRSIKIAFFVTVGLFSTTAYGQLSLDRTRIVFDRAKTNSQSITLTNTNPEVPYLAQSWIENEYGHKIEDPLIALPILQRLEPKQEKQVKISLSGANNLPTDRESLLYFNALGIPPKGSSSGGNEVNIVVQSKIKLFYRPKGLPEFPNNGWIKKLEVNKQGNQYTLTNPTPYHLVILGFSSGQKGRFIEKEMMVKPFATETVKLSLGNTPTIHFINDFGSTESNHYECQSATCKLIP</sequence>
<dbReference type="AlphaFoldDB" id="A0A2U2AEN9"/>
<evidence type="ECO:0000256" key="3">
    <source>
        <dbReference type="ARBA" id="ARBA00022558"/>
    </source>
</evidence>
<evidence type="ECO:0000313" key="11">
    <source>
        <dbReference type="Proteomes" id="UP000245020"/>
    </source>
</evidence>
<keyword evidence="3" id="KW-1029">Fimbrium biogenesis</keyword>
<keyword evidence="6" id="KW-0143">Chaperone</keyword>
<dbReference type="EMBL" id="QEWQ01000003">
    <property type="protein sequence ID" value="PWD81114.1"/>
    <property type="molecule type" value="Genomic_DNA"/>
</dbReference>
<dbReference type="SUPFAM" id="SSF49584">
    <property type="entry name" value="Periplasmic chaperone C-domain"/>
    <property type="match status" value="1"/>
</dbReference>
<dbReference type="InterPro" id="IPR013783">
    <property type="entry name" value="Ig-like_fold"/>
</dbReference>
<dbReference type="GO" id="GO:0071555">
    <property type="term" value="P:cell wall organization"/>
    <property type="evidence" value="ECO:0007669"/>
    <property type="project" value="InterPro"/>
</dbReference>
<dbReference type="Pfam" id="PF02753">
    <property type="entry name" value="PapD_C"/>
    <property type="match status" value="1"/>
</dbReference>
<name>A0A2U2AEN9_9GAMM</name>
<evidence type="ECO:0000259" key="8">
    <source>
        <dbReference type="Pfam" id="PF00345"/>
    </source>
</evidence>
<comment type="similarity">
    <text evidence="2">Belongs to the periplasmic pilus chaperone family.</text>
</comment>
<feature type="domain" description="Pili assembly chaperone N-terminal" evidence="8">
    <location>
        <begin position="32"/>
        <end position="151"/>
    </location>
</feature>
<dbReference type="RefSeq" id="WP_109189018.1">
    <property type="nucleotide sequence ID" value="NZ_BMYA01000003.1"/>
</dbReference>
<dbReference type="PRINTS" id="PR00969">
    <property type="entry name" value="CHAPERONPILI"/>
</dbReference>
<evidence type="ECO:0000259" key="9">
    <source>
        <dbReference type="Pfam" id="PF02753"/>
    </source>
</evidence>
<accession>A0A2U2AEN9</accession>
<evidence type="ECO:0000256" key="6">
    <source>
        <dbReference type="ARBA" id="ARBA00023186"/>
    </source>
</evidence>
<protein>
    <submittedName>
        <fullName evidence="10">Molecular chaperone</fullName>
    </submittedName>
</protein>
<keyword evidence="4" id="KW-0732">Signal</keyword>
<dbReference type="PANTHER" id="PTHR30251:SF5">
    <property type="entry name" value="FIMBRIAL CHAPARONE PROTEIN"/>
    <property type="match status" value="1"/>
</dbReference>
<feature type="domain" description="Pili assembly chaperone C-terminal" evidence="9">
    <location>
        <begin position="175"/>
        <end position="229"/>
    </location>
</feature>
<evidence type="ECO:0000313" key="10">
    <source>
        <dbReference type="EMBL" id="PWD81114.1"/>
    </source>
</evidence>
<evidence type="ECO:0000256" key="2">
    <source>
        <dbReference type="ARBA" id="ARBA00007399"/>
    </source>
</evidence>